<proteinExistence type="predicted"/>
<reference evidence="3" key="1">
    <citation type="journal article" date="2020" name="bioRxiv">
        <title>Comparative genomics of Chlamydomonas.</title>
        <authorList>
            <person name="Craig R.J."/>
            <person name="Hasan A.R."/>
            <person name="Ness R.W."/>
            <person name="Keightley P.D."/>
        </authorList>
    </citation>
    <scope>NUCLEOTIDE SEQUENCE</scope>
    <source>
        <strain evidence="3">CCAP 11/70</strain>
    </source>
</reference>
<dbReference type="PANTHER" id="PTHR44329">
    <property type="entry name" value="SERINE/THREONINE-PROTEIN KINASE TNNI3K-RELATED"/>
    <property type="match status" value="1"/>
</dbReference>
<gene>
    <name evidence="3" type="ORF">HYH03_000620</name>
</gene>
<feature type="region of interest" description="Disordered" evidence="1">
    <location>
        <begin position="340"/>
        <end position="409"/>
    </location>
</feature>
<dbReference type="InterPro" id="IPR011009">
    <property type="entry name" value="Kinase-like_dom_sf"/>
</dbReference>
<dbReference type="Pfam" id="PF07714">
    <property type="entry name" value="PK_Tyr_Ser-Thr"/>
    <property type="match status" value="1"/>
</dbReference>
<sequence length="1470" mass="148926">MHKWFLRCFAGPEAASEQAKRPECHGRDPAAQVSQRVGGPALQRAASEDTSGTCCDQEGGADQGLSQLAALKAHGSEKRLRDTVTVDADTQLDTPGGLPPPRLSLSQATRPEFASLLAFGRDASFGKAPVSLNGLQPESSMGSTSGMNSLLLSDHRISLNGGAAAPAESHETRRGSECGAVALRLSPFNQLLGSLENTTWVGQGAQGAVVRAQWRSGCTVAVKWVVTAAVDVPAAYMEALVAKMLAHPYLVQTFEYAIARVEEGFDQEPRQRHPSGSNLRSGGRASSAPPGGLAASPASALGLGPTAASQRVCGSLQLAQQQDSGAPGLTSCKSVLESSAAQSEFSRRDSTPGGDGPRGAQLASAAACSHRRDSPQCPVTPAQHGDTGLDGSESVETGEDSFDGNANPLGPRPADCIQVLKQLGAGAGKFVVQIVSEWCDEGTLHGAIRKGVFKAQGRRTRTWALRALLRTAREVALGMCHLHSLGIIHGDLKPSNVLLKSSRIDSRGFVAKVGDFGLSRLCGAKEYVETAEWGTVPYMAGEYLDNKLCKSSDVYSFGVLLWQMYTGKAPFAGHHEAQVAVGVMMGNLALEWPTNMPPPLLRLGQACCRHEPDQRPTFKEVAVALAGIETMVRDAHARSKAAMRRCDTSASSAMAAAAAHRQFQAMQQLHAAAAGLAPSPALSSAAAIPSGGTAGVSSCMGALGTSPFDAAHSALFLPGLQQKPQPGVMQAAAQPCYLPLGAAGAFGSCSAVNAPVAQPSGAGVAPFAPVTTGAPGSGEEGMPPPGAPWGGFTQTQSFGSAGLSPGGGRLLEGHQVTAAMSAAHLYGQHSYTLLRLPNYSFGAHSINAYAQAARAGSTVGAGAHGEAPTGESTDLGGFPVGCMPSGPAGQPLPPRPSVAGCGGDLPSITSLAGTELHAAGQGSTGAGALLGTLGSLGCGALPSAASTMLPTSPSRPLPPYMPAGGLPPPPLPQRGPSGSRLQVRTSVDDAPRSLGPPVPVPVRGASHAGVAGVVSGTGSPSHAARSQATVVSAWPDLVSGAGTHLSTSFQSNSIAETGSTAAAIATGPSTGPAAPPPGAAAAVPLALRSSTVPRHSMSDWAPSTFSTSATGMAVGTAASSVTGMAACLPDAAAAGHANAYAHAASAGLLHGYGSYGPYILYPSHMVYVPVSNQPECAEAGAAAAAAAFAAATGSPVAYFPHNAFAFASGHLPPNAQPMPWWPPVPQGAPGYPGGQQQPGYTYPPPPQQQQQQQQPPLQPQPQQPYVPPHRAGPQAYPHPTVSCSALQRKGSAPLSAAVSGLHELGRQTSLPCPDIPATPSEGSKLTTFQGYSSDVGTREHSQQGSAPSASQHAAYLAGRLGQCSAGGAPAAAAAAGPVLSPNSTLRRQRSRSVYLPGCGAGAPVCGSASAGHLFNATCGRYGSTGSLPYSLAASADTGRGGLAESSFMVIPLAPLHEAVESPNSTDALST</sequence>
<dbReference type="InterPro" id="IPR001245">
    <property type="entry name" value="Ser-Thr/Tyr_kinase_cat_dom"/>
</dbReference>
<dbReference type="Gene3D" id="3.30.200.20">
    <property type="entry name" value="Phosphorylase Kinase, domain 1"/>
    <property type="match status" value="1"/>
</dbReference>
<comment type="caution">
    <text evidence="3">The sequence shown here is derived from an EMBL/GenBank/DDBJ whole genome shotgun (WGS) entry which is preliminary data.</text>
</comment>
<feature type="compositionally biased region" description="Basic and acidic residues" evidence="1">
    <location>
        <begin position="18"/>
        <end position="28"/>
    </location>
</feature>
<dbReference type="InterPro" id="IPR051681">
    <property type="entry name" value="Ser/Thr_Kinases-Pseudokinases"/>
</dbReference>
<feature type="compositionally biased region" description="Pro residues" evidence="1">
    <location>
        <begin position="1256"/>
        <end position="1267"/>
    </location>
</feature>
<feature type="region of interest" description="Disordered" evidence="1">
    <location>
        <begin position="1218"/>
        <end position="1281"/>
    </location>
</feature>
<dbReference type="GO" id="GO:0004674">
    <property type="term" value="F:protein serine/threonine kinase activity"/>
    <property type="evidence" value="ECO:0007669"/>
    <property type="project" value="TreeGrafter"/>
</dbReference>
<dbReference type="InterPro" id="IPR000719">
    <property type="entry name" value="Prot_kinase_dom"/>
</dbReference>
<dbReference type="PROSITE" id="PS00108">
    <property type="entry name" value="PROTEIN_KINASE_ST"/>
    <property type="match status" value="1"/>
</dbReference>
<protein>
    <recommendedName>
        <fullName evidence="2">Protein kinase domain-containing protein</fullName>
    </recommendedName>
</protein>
<dbReference type="Gene3D" id="1.10.510.10">
    <property type="entry name" value="Transferase(Phosphotransferase) domain 1"/>
    <property type="match status" value="1"/>
</dbReference>
<feature type="compositionally biased region" description="Polar residues" evidence="1">
    <location>
        <begin position="1320"/>
        <end position="1335"/>
    </location>
</feature>
<name>A0A835YPD2_9CHLO</name>
<evidence type="ECO:0000313" key="4">
    <source>
        <dbReference type="Proteomes" id="UP000612055"/>
    </source>
</evidence>
<feature type="region of interest" description="Disordered" evidence="1">
    <location>
        <begin position="946"/>
        <end position="983"/>
    </location>
</feature>
<feature type="compositionally biased region" description="Low complexity" evidence="1">
    <location>
        <begin position="280"/>
        <end position="299"/>
    </location>
</feature>
<keyword evidence="4" id="KW-1185">Reference proteome</keyword>
<dbReference type="PROSITE" id="PS50011">
    <property type="entry name" value="PROTEIN_KINASE_DOM"/>
    <property type="match status" value="1"/>
</dbReference>
<evidence type="ECO:0000256" key="1">
    <source>
        <dbReference type="SAM" id="MobiDB-lite"/>
    </source>
</evidence>
<feature type="region of interest" description="Disordered" evidence="1">
    <location>
        <begin position="265"/>
        <end position="299"/>
    </location>
</feature>
<dbReference type="InterPro" id="IPR008271">
    <property type="entry name" value="Ser/Thr_kinase_AS"/>
</dbReference>
<feature type="region of interest" description="Disordered" evidence="1">
    <location>
        <begin position="16"/>
        <end position="54"/>
    </location>
</feature>
<accession>A0A835YPD2</accession>
<dbReference type="SMART" id="SM00220">
    <property type="entry name" value="S_TKc"/>
    <property type="match status" value="1"/>
</dbReference>
<feature type="compositionally biased region" description="Pro residues" evidence="1">
    <location>
        <begin position="953"/>
        <end position="973"/>
    </location>
</feature>
<dbReference type="GO" id="GO:0005524">
    <property type="term" value="F:ATP binding"/>
    <property type="evidence" value="ECO:0007669"/>
    <property type="project" value="InterPro"/>
</dbReference>
<feature type="region of interest" description="Disordered" evidence="1">
    <location>
        <begin position="1305"/>
        <end position="1350"/>
    </location>
</feature>
<dbReference type="Proteomes" id="UP000612055">
    <property type="component" value="Unassembled WGS sequence"/>
</dbReference>
<dbReference type="PANTHER" id="PTHR44329:SF261">
    <property type="entry name" value="ZINC FINGER CONTAINING PROTEIN KINASE-RELATED"/>
    <property type="match status" value="1"/>
</dbReference>
<dbReference type="SUPFAM" id="SSF56112">
    <property type="entry name" value="Protein kinase-like (PK-like)"/>
    <property type="match status" value="1"/>
</dbReference>
<dbReference type="OrthoDB" id="549490at2759"/>
<evidence type="ECO:0000313" key="3">
    <source>
        <dbReference type="EMBL" id="KAG2502130.1"/>
    </source>
</evidence>
<organism evidence="3 4">
    <name type="scientific">Edaphochlamys debaryana</name>
    <dbReference type="NCBI Taxonomy" id="47281"/>
    <lineage>
        <taxon>Eukaryota</taxon>
        <taxon>Viridiplantae</taxon>
        <taxon>Chlorophyta</taxon>
        <taxon>core chlorophytes</taxon>
        <taxon>Chlorophyceae</taxon>
        <taxon>CS clade</taxon>
        <taxon>Chlamydomonadales</taxon>
        <taxon>Chlamydomonadales incertae sedis</taxon>
        <taxon>Edaphochlamys</taxon>
    </lineage>
</organism>
<evidence type="ECO:0000259" key="2">
    <source>
        <dbReference type="PROSITE" id="PS50011"/>
    </source>
</evidence>
<dbReference type="EMBL" id="JAEHOE010000001">
    <property type="protein sequence ID" value="KAG2502130.1"/>
    <property type="molecule type" value="Genomic_DNA"/>
</dbReference>
<feature type="domain" description="Protein kinase" evidence="2">
    <location>
        <begin position="195"/>
        <end position="632"/>
    </location>
</feature>